<feature type="transmembrane region" description="Helical" evidence="7">
    <location>
        <begin position="233"/>
        <end position="253"/>
    </location>
</feature>
<sequence>MAEVPMVFILAGLAAYTVLAGADFGAGLWMLLTRPGRADPAVTRDHARHAMGPVWEANHVWLIFVLTVCWTAYPVAFGSIASTLAAPLFIAAVGIILRGVSYALRGQVGGARGRHLVESLFAFSSILTPFALGAAVGGIASGRVPVGNAAGDLVTSWLNPTSVVIGALGVATGAHLAAVYLAADAHRLGERSLELDFRARALGSGVVVGALALAGLLVVRADAPALYDGLTRGWGAVMAGSSAAAGLVTLVLVQRRRFGPSRVTAALAVAAVLAGWAAAQRPSILPGLTVEEAAAGRATLLAVVVAVVAGAVVLVPSLALLFHLYLRGRLDPVAGPDVTVGSGPAAGHETHHRTARAVVAAATLLAGVVLTSVVGSGWPLVLGVGCLIVCAVATFGLATIDIDEERSNGRAALRREP</sequence>
<evidence type="ECO:0000256" key="5">
    <source>
        <dbReference type="ARBA" id="ARBA00022989"/>
    </source>
</evidence>
<evidence type="ECO:0000256" key="6">
    <source>
        <dbReference type="ARBA" id="ARBA00023136"/>
    </source>
</evidence>
<feature type="transmembrane region" description="Helical" evidence="7">
    <location>
        <begin position="161"/>
        <end position="181"/>
    </location>
</feature>
<keyword evidence="6 7" id="KW-0472">Membrane</keyword>
<reference evidence="8" key="1">
    <citation type="submission" date="2021-01" db="EMBL/GenBank/DDBJ databases">
        <title>Whole genome shotgun sequence of Dactylosporangium siamense NBRC 106093.</title>
        <authorList>
            <person name="Komaki H."/>
            <person name="Tamura T."/>
        </authorList>
    </citation>
    <scope>NUCLEOTIDE SEQUENCE</scope>
    <source>
        <strain evidence="8">NBRC 106093</strain>
    </source>
</reference>
<dbReference type="RefSeq" id="WP_203849635.1">
    <property type="nucleotide sequence ID" value="NZ_BAAAVW010000021.1"/>
</dbReference>
<comment type="caution">
    <text evidence="8">The sequence shown here is derived from an EMBL/GenBank/DDBJ whole genome shotgun (WGS) entry which is preliminary data.</text>
</comment>
<feature type="transmembrane region" description="Helical" evidence="7">
    <location>
        <begin position="357"/>
        <end position="374"/>
    </location>
</feature>
<feature type="transmembrane region" description="Helical" evidence="7">
    <location>
        <begin position="260"/>
        <end position="279"/>
    </location>
</feature>
<dbReference type="GO" id="GO:0009055">
    <property type="term" value="F:electron transfer activity"/>
    <property type="evidence" value="ECO:0007669"/>
    <property type="project" value="TreeGrafter"/>
</dbReference>
<name>A0A919PT20_9ACTN</name>
<dbReference type="EMBL" id="BONQ01000090">
    <property type="protein sequence ID" value="GIG47918.1"/>
    <property type="molecule type" value="Genomic_DNA"/>
</dbReference>
<evidence type="ECO:0000256" key="7">
    <source>
        <dbReference type="SAM" id="Phobius"/>
    </source>
</evidence>
<accession>A0A919PT20</accession>
<keyword evidence="3" id="KW-1003">Cell membrane</keyword>
<comment type="subcellular location">
    <subcellularLocation>
        <location evidence="1">Cell membrane</location>
        <topology evidence="1">Multi-pass membrane protein</topology>
    </subcellularLocation>
</comment>
<keyword evidence="4 7" id="KW-0812">Transmembrane</keyword>
<keyword evidence="9" id="KW-1185">Reference proteome</keyword>
<gene>
    <name evidence="8" type="ORF">Dsi01nite_059590</name>
</gene>
<feature type="transmembrane region" description="Helical" evidence="7">
    <location>
        <begin position="79"/>
        <end position="100"/>
    </location>
</feature>
<proteinExistence type="inferred from homology"/>
<feature type="transmembrane region" description="Helical" evidence="7">
    <location>
        <begin position="53"/>
        <end position="73"/>
    </location>
</feature>
<dbReference type="GO" id="GO:0070069">
    <property type="term" value="C:cytochrome complex"/>
    <property type="evidence" value="ECO:0007669"/>
    <property type="project" value="TreeGrafter"/>
</dbReference>
<comment type="similarity">
    <text evidence="2">Belongs to the cytochrome ubiquinol oxidase subunit 2 family.</text>
</comment>
<dbReference type="PANTHER" id="PTHR43141:SF4">
    <property type="entry name" value="CYTOCHROME BD2 SUBUNIT II"/>
    <property type="match status" value="1"/>
</dbReference>
<dbReference type="Proteomes" id="UP000660611">
    <property type="component" value="Unassembled WGS sequence"/>
</dbReference>
<evidence type="ECO:0000256" key="2">
    <source>
        <dbReference type="ARBA" id="ARBA00007543"/>
    </source>
</evidence>
<evidence type="ECO:0000256" key="4">
    <source>
        <dbReference type="ARBA" id="ARBA00022692"/>
    </source>
</evidence>
<feature type="transmembrane region" description="Helical" evidence="7">
    <location>
        <begin position="6"/>
        <end position="32"/>
    </location>
</feature>
<keyword evidence="5 7" id="KW-1133">Transmembrane helix</keyword>
<feature type="transmembrane region" description="Helical" evidence="7">
    <location>
        <begin position="201"/>
        <end position="221"/>
    </location>
</feature>
<feature type="transmembrane region" description="Helical" evidence="7">
    <location>
        <begin position="299"/>
        <end position="322"/>
    </location>
</feature>
<evidence type="ECO:0000256" key="1">
    <source>
        <dbReference type="ARBA" id="ARBA00004651"/>
    </source>
</evidence>
<dbReference type="GO" id="GO:0019646">
    <property type="term" value="P:aerobic electron transport chain"/>
    <property type="evidence" value="ECO:0007669"/>
    <property type="project" value="TreeGrafter"/>
</dbReference>
<dbReference type="Pfam" id="PF02322">
    <property type="entry name" value="Cyt_bd_oxida_II"/>
    <property type="match status" value="1"/>
</dbReference>
<feature type="transmembrane region" description="Helical" evidence="7">
    <location>
        <begin position="380"/>
        <end position="400"/>
    </location>
</feature>
<dbReference type="InterPro" id="IPR003317">
    <property type="entry name" value="Cyt-d_oxidase_su2"/>
</dbReference>
<evidence type="ECO:0000256" key="3">
    <source>
        <dbReference type="ARBA" id="ARBA00022475"/>
    </source>
</evidence>
<evidence type="ECO:0000313" key="9">
    <source>
        <dbReference type="Proteomes" id="UP000660611"/>
    </source>
</evidence>
<protein>
    <submittedName>
        <fullName evidence="8">Cytochrome D ubiquinol oxidase subunit II</fullName>
    </submittedName>
</protein>
<feature type="transmembrane region" description="Helical" evidence="7">
    <location>
        <begin position="120"/>
        <end position="141"/>
    </location>
</feature>
<dbReference type="GO" id="GO:0005886">
    <property type="term" value="C:plasma membrane"/>
    <property type="evidence" value="ECO:0007669"/>
    <property type="project" value="UniProtKB-SubCell"/>
</dbReference>
<dbReference type="PANTHER" id="PTHR43141">
    <property type="entry name" value="CYTOCHROME BD2 SUBUNIT II"/>
    <property type="match status" value="1"/>
</dbReference>
<dbReference type="GO" id="GO:0016682">
    <property type="term" value="F:oxidoreductase activity, acting on diphenols and related substances as donors, oxygen as acceptor"/>
    <property type="evidence" value="ECO:0007669"/>
    <property type="project" value="TreeGrafter"/>
</dbReference>
<organism evidence="8 9">
    <name type="scientific">Dactylosporangium siamense</name>
    <dbReference type="NCBI Taxonomy" id="685454"/>
    <lineage>
        <taxon>Bacteria</taxon>
        <taxon>Bacillati</taxon>
        <taxon>Actinomycetota</taxon>
        <taxon>Actinomycetes</taxon>
        <taxon>Micromonosporales</taxon>
        <taxon>Micromonosporaceae</taxon>
        <taxon>Dactylosporangium</taxon>
    </lineage>
</organism>
<dbReference type="AlphaFoldDB" id="A0A919PT20"/>
<evidence type="ECO:0000313" key="8">
    <source>
        <dbReference type="EMBL" id="GIG47918.1"/>
    </source>
</evidence>